<evidence type="ECO:0000256" key="1">
    <source>
        <dbReference type="SAM" id="MobiDB-lite"/>
    </source>
</evidence>
<protein>
    <submittedName>
        <fullName evidence="2">Uncharacterized protein</fullName>
    </submittedName>
</protein>
<accession>A0A439DIE0</accession>
<feature type="compositionally biased region" description="Polar residues" evidence="1">
    <location>
        <begin position="91"/>
        <end position="104"/>
    </location>
</feature>
<feature type="region of interest" description="Disordered" evidence="1">
    <location>
        <begin position="48"/>
        <end position="104"/>
    </location>
</feature>
<dbReference type="Proteomes" id="UP000286045">
    <property type="component" value="Unassembled WGS sequence"/>
</dbReference>
<evidence type="ECO:0000313" key="3">
    <source>
        <dbReference type="Proteomes" id="UP000286045"/>
    </source>
</evidence>
<evidence type="ECO:0000313" key="2">
    <source>
        <dbReference type="EMBL" id="RWA14143.1"/>
    </source>
</evidence>
<reference evidence="2 3" key="1">
    <citation type="submission" date="2018-12" db="EMBL/GenBank/DDBJ databases">
        <title>Draft genome sequence of Xylaria grammica IHI A82.</title>
        <authorList>
            <person name="Buettner E."/>
            <person name="Kellner H."/>
        </authorList>
    </citation>
    <scope>NUCLEOTIDE SEQUENCE [LARGE SCALE GENOMIC DNA]</scope>
    <source>
        <strain evidence="2 3">IHI A82</strain>
    </source>
</reference>
<sequence>MKVITLFAPYLANMAATKMCPGALLNGAPSSPSASSISDDQFDRYGRIRRRVYTDGSGSDDESQNAPMVEDIEGHTDPPVEVNGHAERLPNNPSRTPRTNGVVA</sequence>
<dbReference type="AlphaFoldDB" id="A0A439DIE0"/>
<name>A0A439DIE0_9PEZI</name>
<organism evidence="2 3">
    <name type="scientific">Xylaria grammica</name>
    <dbReference type="NCBI Taxonomy" id="363999"/>
    <lineage>
        <taxon>Eukaryota</taxon>
        <taxon>Fungi</taxon>
        <taxon>Dikarya</taxon>
        <taxon>Ascomycota</taxon>
        <taxon>Pezizomycotina</taxon>
        <taxon>Sordariomycetes</taxon>
        <taxon>Xylariomycetidae</taxon>
        <taxon>Xylariales</taxon>
        <taxon>Xylariaceae</taxon>
        <taxon>Xylaria</taxon>
    </lineage>
</organism>
<gene>
    <name evidence="2" type="ORF">EKO27_g979</name>
</gene>
<proteinExistence type="predicted"/>
<feature type="compositionally biased region" description="Basic and acidic residues" evidence="1">
    <location>
        <begin position="72"/>
        <end position="88"/>
    </location>
</feature>
<keyword evidence="3" id="KW-1185">Reference proteome</keyword>
<comment type="caution">
    <text evidence="2">The sequence shown here is derived from an EMBL/GenBank/DDBJ whole genome shotgun (WGS) entry which is preliminary data.</text>
</comment>
<dbReference type="EMBL" id="RYZI01000013">
    <property type="protein sequence ID" value="RWA14143.1"/>
    <property type="molecule type" value="Genomic_DNA"/>
</dbReference>